<accession>A0ABW4ZIM0</accession>
<keyword evidence="3" id="KW-1185">Reference proteome</keyword>
<comment type="caution">
    <text evidence="2">The sequence shown here is derived from an EMBL/GenBank/DDBJ whole genome shotgun (WGS) entry which is preliminary data.</text>
</comment>
<dbReference type="EMBL" id="JBHUHZ010000001">
    <property type="protein sequence ID" value="MFD2161876.1"/>
    <property type="molecule type" value="Genomic_DNA"/>
</dbReference>
<dbReference type="Proteomes" id="UP001597387">
    <property type="component" value="Unassembled WGS sequence"/>
</dbReference>
<dbReference type="RefSeq" id="WP_255898389.1">
    <property type="nucleotide sequence ID" value="NZ_JAFMZO010000001.1"/>
</dbReference>
<organism evidence="2 3">
    <name type="scientific">Paradesertivirga mongoliensis</name>
    <dbReference type="NCBI Taxonomy" id="2100740"/>
    <lineage>
        <taxon>Bacteria</taxon>
        <taxon>Pseudomonadati</taxon>
        <taxon>Bacteroidota</taxon>
        <taxon>Sphingobacteriia</taxon>
        <taxon>Sphingobacteriales</taxon>
        <taxon>Sphingobacteriaceae</taxon>
        <taxon>Paradesertivirga</taxon>
    </lineage>
</organism>
<sequence length="114" mass="13144">MDKLSPVNKSANELFSKTLAKSSTLPLKVPYASIREPVSAEEKRIGKTKTKNKNSEHDVKNERNKYPPVYLFQTNVKKYETSVDTKTPREPAMYNISREKSSNQYFFLIAKKNI</sequence>
<evidence type="ECO:0000313" key="2">
    <source>
        <dbReference type="EMBL" id="MFD2161876.1"/>
    </source>
</evidence>
<feature type="compositionally biased region" description="Basic and acidic residues" evidence="1">
    <location>
        <begin position="53"/>
        <end position="65"/>
    </location>
</feature>
<name>A0ABW4ZIM0_9SPHI</name>
<protein>
    <submittedName>
        <fullName evidence="2">Uncharacterized protein</fullName>
    </submittedName>
</protein>
<gene>
    <name evidence="2" type="ORF">ACFSJU_05685</name>
</gene>
<proteinExistence type="predicted"/>
<evidence type="ECO:0000256" key="1">
    <source>
        <dbReference type="SAM" id="MobiDB-lite"/>
    </source>
</evidence>
<feature type="region of interest" description="Disordered" evidence="1">
    <location>
        <begin position="40"/>
        <end position="66"/>
    </location>
</feature>
<evidence type="ECO:0000313" key="3">
    <source>
        <dbReference type="Proteomes" id="UP001597387"/>
    </source>
</evidence>
<reference evidence="3" key="1">
    <citation type="journal article" date="2019" name="Int. J. Syst. Evol. Microbiol.">
        <title>The Global Catalogue of Microorganisms (GCM) 10K type strain sequencing project: providing services to taxonomists for standard genome sequencing and annotation.</title>
        <authorList>
            <consortium name="The Broad Institute Genomics Platform"/>
            <consortium name="The Broad Institute Genome Sequencing Center for Infectious Disease"/>
            <person name="Wu L."/>
            <person name="Ma J."/>
        </authorList>
    </citation>
    <scope>NUCLEOTIDE SEQUENCE [LARGE SCALE GENOMIC DNA]</scope>
    <source>
        <strain evidence="3">KCTC 42217</strain>
    </source>
</reference>